<dbReference type="Gene3D" id="3.40.525.10">
    <property type="entry name" value="CRAL-TRIO lipid binding domain"/>
    <property type="match status" value="1"/>
</dbReference>
<dbReference type="SMART" id="SM01100">
    <property type="entry name" value="CRAL_TRIO_N"/>
    <property type="match status" value="1"/>
</dbReference>
<dbReference type="PANTHER" id="PTHR46590:SF1">
    <property type="entry name" value="PHOSPHATIDYLINOSITOL TRANSFER PROTEIN CSR1"/>
    <property type="match status" value="1"/>
</dbReference>
<feature type="region of interest" description="Disordered" evidence="1">
    <location>
        <begin position="500"/>
        <end position="552"/>
    </location>
</feature>
<evidence type="ECO:0000259" key="2">
    <source>
        <dbReference type="PROSITE" id="PS50191"/>
    </source>
</evidence>
<reference evidence="3" key="1">
    <citation type="submission" date="2019-07" db="EMBL/GenBank/DDBJ databases">
        <title>Hyphodiscus hymeniophilus genome sequencing and assembly.</title>
        <authorList>
            <person name="Kramer G."/>
            <person name="Nodwell J."/>
        </authorList>
    </citation>
    <scope>NUCLEOTIDE SEQUENCE</scope>
    <source>
        <strain evidence="3">ATCC 34498</strain>
    </source>
</reference>
<dbReference type="SUPFAM" id="SSF52087">
    <property type="entry name" value="CRAL/TRIO domain"/>
    <property type="match status" value="1"/>
</dbReference>
<dbReference type="InterPro" id="IPR036273">
    <property type="entry name" value="CRAL/TRIO_N_dom_sf"/>
</dbReference>
<dbReference type="EMBL" id="VNKQ01000013">
    <property type="protein sequence ID" value="KAG0647346.1"/>
    <property type="molecule type" value="Genomic_DNA"/>
</dbReference>
<dbReference type="CDD" id="cd00170">
    <property type="entry name" value="SEC14"/>
    <property type="match status" value="1"/>
</dbReference>
<feature type="compositionally biased region" description="Basic and acidic residues" evidence="1">
    <location>
        <begin position="133"/>
        <end position="144"/>
    </location>
</feature>
<protein>
    <submittedName>
        <fullName evidence="3">CRAL-TRIO domain-containing</fullName>
    </submittedName>
</protein>
<evidence type="ECO:0000313" key="3">
    <source>
        <dbReference type="EMBL" id="KAG0647346.1"/>
    </source>
</evidence>
<proteinExistence type="predicted"/>
<feature type="compositionally biased region" description="Basic and acidic residues" evidence="1">
    <location>
        <begin position="502"/>
        <end position="514"/>
    </location>
</feature>
<evidence type="ECO:0000256" key="1">
    <source>
        <dbReference type="SAM" id="MobiDB-lite"/>
    </source>
</evidence>
<comment type="caution">
    <text evidence="3">The sequence shown here is derived from an EMBL/GenBank/DDBJ whole genome shotgun (WGS) entry which is preliminary data.</text>
</comment>
<dbReference type="PANTHER" id="PTHR46590">
    <property type="entry name" value="PHOSPHATIDYLINOSITOL TRANSFER PROTEIN CSR1-RELATED"/>
    <property type="match status" value="1"/>
</dbReference>
<gene>
    <name evidence="3" type="ORF">D0Z07_7104</name>
</gene>
<dbReference type="Pfam" id="PF00650">
    <property type="entry name" value="CRAL_TRIO"/>
    <property type="match status" value="1"/>
</dbReference>
<dbReference type="SMART" id="SM00516">
    <property type="entry name" value="SEC14"/>
    <property type="match status" value="1"/>
</dbReference>
<dbReference type="InterPro" id="IPR011074">
    <property type="entry name" value="CRAL/TRIO_N_dom"/>
</dbReference>
<dbReference type="Pfam" id="PF03765">
    <property type="entry name" value="CRAL_TRIO_N"/>
    <property type="match status" value="1"/>
</dbReference>
<dbReference type="SUPFAM" id="SSF46938">
    <property type="entry name" value="CRAL/TRIO N-terminal domain"/>
    <property type="match status" value="1"/>
</dbReference>
<organism evidence="3 4">
    <name type="scientific">Hyphodiscus hymeniophilus</name>
    <dbReference type="NCBI Taxonomy" id="353542"/>
    <lineage>
        <taxon>Eukaryota</taxon>
        <taxon>Fungi</taxon>
        <taxon>Dikarya</taxon>
        <taxon>Ascomycota</taxon>
        <taxon>Pezizomycotina</taxon>
        <taxon>Leotiomycetes</taxon>
        <taxon>Helotiales</taxon>
        <taxon>Hyphodiscaceae</taxon>
        <taxon>Hyphodiscus</taxon>
    </lineage>
</organism>
<dbReference type="InterPro" id="IPR036865">
    <property type="entry name" value="CRAL-TRIO_dom_sf"/>
</dbReference>
<dbReference type="InterPro" id="IPR001251">
    <property type="entry name" value="CRAL-TRIO_dom"/>
</dbReference>
<name>A0A9P6VG43_9HELO</name>
<evidence type="ECO:0000313" key="4">
    <source>
        <dbReference type="Proteomes" id="UP000785200"/>
    </source>
</evidence>
<feature type="domain" description="CRAL-TRIO" evidence="2">
    <location>
        <begin position="642"/>
        <end position="804"/>
    </location>
</feature>
<keyword evidence="4" id="KW-1185">Reference proteome</keyword>
<dbReference type="InterPro" id="IPR052432">
    <property type="entry name" value="PITP/CRAL-TRIO"/>
</dbReference>
<dbReference type="OrthoDB" id="43460at2759"/>
<sequence length="933" mass="105340">MGIPQKSTRTKTRRRLRDLDQIHADLKSPKHLAEHKNTKAAEDLPGLGEFYYRYREYRANHYELLLLYQQVHHHDQNRLKLAKFSLNRDKLSCIICKCMKLASKSAIESESSAKEGSNASRATSEAPLSDALPDSRREDREDGRRGVVGREIGRRVADVERWLLLPAWGCYYLEEMNKTLLTLKATRRDSIQIEAIANRSLLAASLYSPPFAGSARVDQRIHARIGRKNAPTHDDPGNLMRKISSTEGSGVQSSNQIPLNPTRTTSPVIIVRTQGTCRNPSAIGNLSKITAPLKPHRRIGVPSSSMTRPTCFLRDFVNIHYKSVTASWESWAQSLPLYNSSSTITSSLQHTRECYVASQQSKIPIRSRARALLHPTNPHPPAGHARQDFDFIKPTNTYSVPKQSSASSWITIIVVAAISGAVFYSTTSSSKKHLHEQSAELQEPEFGNIIYPDNMTGEELPGRPGTLTPHEEEKLKEFWAATLQVFGVLDTKELNGNGHAEALAERSDTKLSDKKPKKKRLGMFRSKNKEDDAASTTSTESGAHTAAGDDDKYGQTKEFHEALANLSPETLRATFWSMVKHDHPDGLLLRFLRARKWDVEKALVMMVSTMRWRASDMHVDDDIMWNGELGALEDAQGSDPSKKKLGQDFLTQMRLGKSFLHGTDKEDRPMCFVRVKLHKQGEQSEESLEKYTVFVIESARMILSPPVDTACVVFDMTGFSMANMDYAPVKFMIKCFEANYPESLGVVLVHKAPWIFQGIWKIIKGWLDPVVASKVHFTNDREMEQYVPKSQIIKELHGAEDWEYEYIEPVPGENEKMKDSETRDKLLAERKVIVDEYEKATLEWIQGDAAGLKEKRHELAIKLRDDYWRLDPYIRARSYYDRVGLIQPGGKLQFYPNKTITPEPATKTEAPVESKPATNGGAIPQEHSADDVD</sequence>
<feature type="region of interest" description="Disordered" evidence="1">
    <location>
        <begin position="896"/>
        <end position="933"/>
    </location>
</feature>
<dbReference type="Proteomes" id="UP000785200">
    <property type="component" value="Unassembled WGS sequence"/>
</dbReference>
<dbReference type="AlphaFoldDB" id="A0A9P6VG43"/>
<feature type="region of interest" description="Disordered" evidence="1">
    <location>
        <begin position="109"/>
        <end position="144"/>
    </location>
</feature>
<accession>A0A9P6VG43</accession>
<dbReference type="PROSITE" id="PS50191">
    <property type="entry name" value="CRAL_TRIO"/>
    <property type="match status" value="1"/>
</dbReference>